<comment type="caution">
    <text evidence="1">The sequence shown here is derived from an EMBL/GenBank/DDBJ whole genome shotgun (WGS) entry which is preliminary data.</text>
</comment>
<reference evidence="1" key="1">
    <citation type="journal article" date="2014" name="Front. Microbiol.">
        <title>High frequency of phylogenetically diverse reductive dehalogenase-homologous genes in deep subseafloor sedimentary metagenomes.</title>
        <authorList>
            <person name="Kawai M."/>
            <person name="Futagami T."/>
            <person name="Toyoda A."/>
            <person name="Takaki Y."/>
            <person name="Nishi S."/>
            <person name="Hori S."/>
            <person name="Arai W."/>
            <person name="Tsubouchi T."/>
            <person name="Morono Y."/>
            <person name="Uchiyama I."/>
            <person name="Ito T."/>
            <person name="Fujiyama A."/>
            <person name="Inagaki F."/>
            <person name="Takami H."/>
        </authorList>
    </citation>
    <scope>NUCLEOTIDE SEQUENCE</scope>
    <source>
        <strain evidence="1">Expedition CK06-06</strain>
    </source>
</reference>
<accession>X1BU15</accession>
<gene>
    <name evidence="1" type="ORF">S01H4_41353</name>
</gene>
<feature type="non-terminal residue" evidence="1">
    <location>
        <position position="33"/>
    </location>
</feature>
<evidence type="ECO:0000313" key="1">
    <source>
        <dbReference type="EMBL" id="GAG98525.1"/>
    </source>
</evidence>
<dbReference type="EMBL" id="BART01022608">
    <property type="protein sequence ID" value="GAG98525.1"/>
    <property type="molecule type" value="Genomic_DNA"/>
</dbReference>
<sequence>MGNKEDLAKAVMELDEDKSYELVEELIKDGTDP</sequence>
<protein>
    <submittedName>
        <fullName evidence="1">Uncharacterized protein</fullName>
    </submittedName>
</protein>
<dbReference type="AlphaFoldDB" id="X1BU15"/>
<name>X1BU15_9ZZZZ</name>
<organism evidence="1">
    <name type="scientific">marine sediment metagenome</name>
    <dbReference type="NCBI Taxonomy" id="412755"/>
    <lineage>
        <taxon>unclassified sequences</taxon>
        <taxon>metagenomes</taxon>
        <taxon>ecological metagenomes</taxon>
    </lineage>
</organism>
<proteinExistence type="predicted"/>